<dbReference type="SUPFAM" id="SSF82171">
    <property type="entry name" value="DPP6 N-terminal domain-like"/>
    <property type="match status" value="1"/>
</dbReference>
<evidence type="ECO:0000313" key="1">
    <source>
        <dbReference type="EMBL" id="MFC4025532.1"/>
    </source>
</evidence>
<proteinExistence type="predicted"/>
<evidence type="ECO:0000313" key="2">
    <source>
        <dbReference type="Proteomes" id="UP001595772"/>
    </source>
</evidence>
<dbReference type="EMBL" id="JBHSAO010000016">
    <property type="protein sequence ID" value="MFC4025532.1"/>
    <property type="molecule type" value="Genomic_DNA"/>
</dbReference>
<name>A0ABV8H3P6_9BACI</name>
<protein>
    <submittedName>
        <fullName evidence="1">Translocation protein TolB</fullName>
    </submittedName>
</protein>
<dbReference type="Proteomes" id="UP001595772">
    <property type="component" value="Unassembled WGS sequence"/>
</dbReference>
<reference evidence="2" key="1">
    <citation type="journal article" date="2019" name="Int. J. Syst. Evol. Microbiol.">
        <title>The Global Catalogue of Microorganisms (GCM) 10K type strain sequencing project: providing services to taxonomists for standard genome sequencing and annotation.</title>
        <authorList>
            <consortium name="The Broad Institute Genomics Platform"/>
            <consortium name="The Broad Institute Genome Sequencing Center for Infectious Disease"/>
            <person name="Wu L."/>
            <person name="Ma J."/>
        </authorList>
    </citation>
    <scope>NUCLEOTIDE SEQUENCE [LARGE SCALE GENOMIC DNA]</scope>
    <source>
        <strain evidence="2">IBRC-M 10703</strain>
    </source>
</reference>
<sequence length="390" mass="44932">MVSAISPLKAAFIRDNQLWIKSGETEIQLTKDKYVYSPKWSYDGRFIAYIDGDEQGEKADLFIYDTKEKENYQPYVRVETTNFKWSPIKNQLAYNSNGILNVTKMKNGRPHGFENVSLGVSDFEWFPNGKEFIVSSQASLRPTGWGPIPLYKVPVDANLSEEKMNPFYTIQTKKQDFFAISADDFKWSFDGKWISFLATPTGSWSNDSNTLCVLSSEGKDFQVIGKMLWYQDWMKWAPSANKLAYISGEGRFFVENKNTTIADIPTSNQQKEYTPKGYVDLDLEWFSPEQVIVARAKENKEWDEGPVPTMLTELYVINVKTEEQKQISFPKKNELDREPQVIDSKLTWFRKGLNNTKGDVLVKEGLSGREHKWIKEVDSAPIFFTQNGKH</sequence>
<dbReference type="RefSeq" id="WP_379498082.1">
    <property type="nucleotide sequence ID" value="NZ_JBHSAO010000016.1"/>
</dbReference>
<comment type="caution">
    <text evidence="1">The sequence shown here is derived from an EMBL/GenBank/DDBJ whole genome shotgun (WGS) entry which is preliminary data.</text>
</comment>
<keyword evidence="2" id="KW-1185">Reference proteome</keyword>
<dbReference type="PANTHER" id="PTHR36842:SF1">
    <property type="entry name" value="PROTEIN TOLB"/>
    <property type="match status" value="1"/>
</dbReference>
<gene>
    <name evidence="1" type="ORF">ACFOUV_17260</name>
</gene>
<accession>A0ABV8H3P6</accession>
<dbReference type="InterPro" id="IPR011042">
    <property type="entry name" value="6-blade_b-propeller_TolB-like"/>
</dbReference>
<organism evidence="1 2">
    <name type="scientific">Oceanobacillus longus</name>
    <dbReference type="NCBI Taxonomy" id="930120"/>
    <lineage>
        <taxon>Bacteria</taxon>
        <taxon>Bacillati</taxon>
        <taxon>Bacillota</taxon>
        <taxon>Bacilli</taxon>
        <taxon>Bacillales</taxon>
        <taxon>Bacillaceae</taxon>
        <taxon>Oceanobacillus</taxon>
    </lineage>
</organism>
<dbReference type="Gene3D" id="2.120.10.30">
    <property type="entry name" value="TolB, C-terminal domain"/>
    <property type="match status" value="2"/>
</dbReference>
<dbReference type="PANTHER" id="PTHR36842">
    <property type="entry name" value="PROTEIN TOLB HOMOLOG"/>
    <property type="match status" value="1"/>
</dbReference>